<dbReference type="EMBL" id="JAUESC010000388">
    <property type="protein sequence ID" value="KAK0571819.1"/>
    <property type="molecule type" value="Genomic_DNA"/>
</dbReference>
<feature type="region of interest" description="Disordered" evidence="1">
    <location>
        <begin position="1"/>
        <end position="21"/>
    </location>
</feature>
<evidence type="ECO:0000313" key="2">
    <source>
        <dbReference type="EMBL" id="KAK0571819.1"/>
    </source>
</evidence>
<comment type="caution">
    <text evidence="2">The sequence shown here is derived from an EMBL/GenBank/DDBJ whole genome shotgun (WGS) entry which is preliminary data.</text>
</comment>
<evidence type="ECO:0000256" key="1">
    <source>
        <dbReference type="SAM" id="MobiDB-lite"/>
    </source>
</evidence>
<proteinExistence type="predicted"/>
<reference evidence="2" key="1">
    <citation type="journal article" date="2022" name="Plant J.">
        <title>Strategies of tolerance reflected in two North American maple genomes.</title>
        <authorList>
            <person name="McEvoy S.L."/>
            <person name="Sezen U.U."/>
            <person name="Trouern-Trend A."/>
            <person name="McMahon S.M."/>
            <person name="Schaberg P.G."/>
            <person name="Yang J."/>
            <person name="Wegrzyn J.L."/>
            <person name="Swenson N.G."/>
        </authorList>
    </citation>
    <scope>NUCLEOTIDE SEQUENCE</scope>
    <source>
        <strain evidence="2">NS2018</strain>
    </source>
</reference>
<dbReference type="AlphaFoldDB" id="A0AA39RE58"/>
<reference evidence="2" key="2">
    <citation type="submission" date="2023-06" db="EMBL/GenBank/DDBJ databases">
        <authorList>
            <person name="Swenson N.G."/>
            <person name="Wegrzyn J.L."/>
            <person name="Mcevoy S.L."/>
        </authorList>
    </citation>
    <scope>NUCLEOTIDE SEQUENCE</scope>
    <source>
        <strain evidence="2">NS2018</strain>
        <tissue evidence="2">Leaf</tissue>
    </source>
</reference>
<dbReference type="Proteomes" id="UP001168877">
    <property type="component" value="Unassembled WGS sequence"/>
</dbReference>
<protein>
    <submittedName>
        <fullName evidence="2">Uncharacterized protein</fullName>
    </submittedName>
</protein>
<organism evidence="2 3">
    <name type="scientific">Acer saccharum</name>
    <name type="common">Sugar maple</name>
    <dbReference type="NCBI Taxonomy" id="4024"/>
    <lineage>
        <taxon>Eukaryota</taxon>
        <taxon>Viridiplantae</taxon>
        <taxon>Streptophyta</taxon>
        <taxon>Embryophyta</taxon>
        <taxon>Tracheophyta</taxon>
        <taxon>Spermatophyta</taxon>
        <taxon>Magnoliopsida</taxon>
        <taxon>eudicotyledons</taxon>
        <taxon>Gunneridae</taxon>
        <taxon>Pentapetalae</taxon>
        <taxon>rosids</taxon>
        <taxon>malvids</taxon>
        <taxon>Sapindales</taxon>
        <taxon>Sapindaceae</taxon>
        <taxon>Hippocastanoideae</taxon>
        <taxon>Acereae</taxon>
        <taxon>Acer</taxon>
    </lineage>
</organism>
<feature type="compositionally biased region" description="Low complexity" evidence="1">
    <location>
        <begin position="11"/>
        <end position="21"/>
    </location>
</feature>
<keyword evidence="3" id="KW-1185">Reference proteome</keyword>
<evidence type="ECO:0000313" key="3">
    <source>
        <dbReference type="Proteomes" id="UP001168877"/>
    </source>
</evidence>
<sequence>MGMGSNADKFSTSSSMSSEDVMVVDSNRPGLCVVGVDLEGPAVDVFINLKGKASMRDERDCSNLCVISISATRRQGGLARSNERVHMSEEPRIAKQLNKVASKGRTRGGGRDLEDKNHPVLVEGVASTVQRIILPVLDLLKDLPRFL</sequence>
<name>A0AA39RE58_ACESA</name>
<gene>
    <name evidence="2" type="ORF">LWI29_022020</name>
</gene>
<accession>A0AA39RE58</accession>